<sequence>MYTKNAVGRLADKSKRPAHWLLNLCILDFDRKCEVHLISTE</sequence>
<reference evidence="2" key="1">
    <citation type="journal article" date="2013" name="Genome">
        <title>Draft Genome Sequences of Porphyromonas crevioricanis JCM 15906T and Porphyromonas cansulci JCM 13913T Isolated from a Canine Oral Cavity.</title>
        <authorList>
            <person name="Sakamoto M."/>
            <person name="Tanaka N."/>
            <person name="Shiwa Y."/>
            <person name="Yoshikawa H."/>
            <person name="Ohkuma M."/>
        </authorList>
    </citation>
    <scope>NUCLEOTIDE SEQUENCE [LARGE SCALE GENOMIC DNA]</scope>
    <source>
        <strain evidence="2">JCM 15906</strain>
    </source>
</reference>
<dbReference type="Proteomes" id="UP000018031">
    <property type="component" value="Unassembled WGS sequence"/>
</dbReference>
<proteinExistence type="predicted"/>
<dbReference type="AlphaFoldDB" id="T1CSG9"/>
<name>T1CSG9_9PORP</name>
<comment type="caution">
    <text evidence="1">The sequence shown here is derived from an EMBL/GenBank/DDBJ whole genome shotgun (WGS) entry which is preliminary data.</text>
</comment>
<gene>
    <name evidence="1" type="ORF">PORCRE_1810</name>
</gene>
<dbReference type="EMBL" id="BAOU01000055">
    <property type="protein sequence ID" value="GAD06088.1"/>
    <property type="molecule type" value="Genomic_DNA"/>
</dbReference>
<accession>T1CSG9</accession>
<evidence type="ECO:0000313" key="2">
    <source>
        <dbReference type="Proteomes" id="UP000018031"/>
    </source>
</evidence>
<organism evidence="1 2">
    <name type="scientific">Porphyromonas crevioricanis JCM 15906</name>
    <dbReference type="NCBI Taxonomy" id="1305617"/>
    <lineage>
        <taxon>Bacteria</taxon>
        <taxon>Pseudomonadati</taxon>
        <taxon>Bacteroidota</taxon>
        <taxon>Bacteroidia</taxon>
        <taxon>Bacteroidales</taxon>
        <taxon>Porphyromonadaceae</taxon>
        <taxon>Porphyromonas</taxon>
    </lineage>
</organism>
<reference evidence="1 2" key="2">
    <citation type="journal article" date="2013" name="Genome Announc.">
        <title>Draft Genome Sequences of Porphyromonas crevioricanis JCM 15906T and Porphyromonas cansulci JCM 13913T Isolated from a Canine Oral Cavity.</title>
        <authorList>
            <person name="Sakamoto M."/>
            <person name="Tanaka N."/>
            <person name="Shiwa Y."/>
            <person name="Yoshikawa H."/>
            <person name="Ohkuma M."/>
        </authorList>
    </citation>
    <scope>NUCLEOTIDE SEQUENCE [LARGE SCALE GENOMIC DNA]</scope>
    <source>
        <strain evidence="1 2">JCM 15906</strain>
    </source>
</reference>
<evidence type="ECO:0000313" key="1">
    <source>
        <dbReference type="EMBL" id="GAD06088.1"/>
    </source>
</evidence>
<protein>
    <submittedName>
        <fullName evidence="1">Uncharacterized protein</fullName>
    </submittedName>
</protein>